<comment type="cofactor">
    <cofactor evidence="1">
        <name>Mg(2+)</name>
        <dbReference type="ChEBI" id="CHEBI:18420"/>
    </cofactor>
</comment>
<dbReference type="InterPro" id="IPR036397">
    <property type="entry name" value="RNaseH_sf"/>
</dbReference>
<reference evidence="10" key="1">
    <citation type="submission" date="2024-02" db="EMBL/GenBank/DDBJ databases">
        <authorList>
            <consortium name="ELIXIR-Norway"/>
            <consortium name="Elixir Norway"/>
        </authorList>
    </citation>
    <scope>NUCLEOTIDE SEQUENCE</scope>
</reference>
<keyword evidence="6" id="KW-0460">Magnesium</keyword>
<proteinExistence type="inferred from homology"/>
<dbReference type="CDD" id="cd06127">
    <property type="entry name" value="DEDDh"/>
    <property type="match status" value="1"/>
</dbReference>
<dbReference type="PANTHER" id="PTHR13058:SF19">
    <property type="entry name" value="LD40940P"/>
    <property type="match status" value="1"/>
</dbReference>
<evidence type="ECO:0000313" key="10">
    <source>
        <dbReference type="EMBL" id="CAK9231236.1"/>
    </source>
</evidence>
<feature type="compositionally biased region" description="Low complexity" evidence="8">
    <location>
        <begin position="590"/>
        <end position="603"/>
    </location>
</feature>
<gene>
    <name evidence="10" type="ORF">CSSPTR1EN2_LOCUS20415</name>
</gene>
<evidence type="ECO:0000313" key="11">
    <source>
        <dbReference type="Proteomes" id="UP001497512"/>
    </source>
</evidence>
<feature type="compositionally biased region" description="Basic and acidic residues" evidence="8">
    <location>
        <begin position="269"/>
        <end position="282"/>
    </location>
</feature>
<keyword evidence="5" id="KW-0269">Exonuclease</keyword>
<dbReference type="Proteomes" id="UP001497512">
    <property type="component" value="Chromosome 7"/>
</dbReference>
<dbReference type="InterPro" id="IPR013520">
    <property type="entry name" value="Ribonucl_H"/>
</dbReference>
<dbReference type="InterPro" id="IPR040393">
    <property type="entry name" value="TREX1/2"/>
</dbReference>
<name>A0ABP0UWC0_9BRYO</name>
<sequence length="874" mass="96716">MTYRWLPQHWCASAVERMAVFQQASLRNGAMQAVSESDHKNKVWETEARSKGTCQTSSECALRINRHHCAMRSNLKNLTGALWPKTGYNASGPRKSSKFVLQGGSSIMSREMAQLNDERVFPLHLSYGANKIELLPIRSFPCCIRCPGMSSMCTSFRLNMISKTGQRPCPDIGLGFCGNNGLVHQNTLQPSWIQSFSPAAAVLGFQKHEATSLQSFSRISKRGSQLRRQFSALHNNILISNSSTLFSLNASFSRSGPRLSSHMEAWNEEQFRTQDENPKAAHGDPQPEATRPFMGRMISKESNSKETSKHEVEQTFSTEETSSIYLDSSLDPTVIVFDIETTGFLVSGTKILEFACRDLAGGECSTMQTLVNPNQEVPKRSTEVHNITTEMVNQAGVPSWEEVMPVIVNFVEGRRKGHEPVILVAHNGRGFDVPFIMKECYACSMQVPSHWYFVDSLILAREAQKKTTGVVKNCTLSHLYNNVYNLPPVKNVHRAAVDVNMLAYVFACVLRDLEMPAIKLLERAFTVKEIVLKPELIPPKQCPSLISIQPIESSLDLEPSGAGFEHSLGIAKESQGKMYQKSVEEQLGISQGRSGSDQDSSPSWEDQNLMDPSEVPCVKELEDSLGLVLGSSQDDVYAFHPTEVEEVASKSQLQTWTDVPLKQSLSVPGDFAAEYPSEMGLSDIVVSEDVEVLLRTERNQAMEIEGSTCVEEIRTQTLASGSMRNQAGAVQDEELSKTVEGREGLQDGDFLESTEGIEVLLDAGGDESMVQSNMGRTASKRSRRKPRNMSLEKQKDLQNGDSPESSETIIRPPLHVVGDGILSPMTTGSTLTKKTRGKQRARGNVQTRAVNGPLRRILQTKALQITKKIMVQGD</sequence>
<dbReference type="PANTHER" id="PTHR13058">
    <property type="entry name" value="THREE PRIME REPAIR EXONUCLEASE 1, 2"/>
    <property type="match status" value="1"/>
</dbReference>
<feature type="compositionally biased region" description="Basic and acidic residues" evidence="8">
    <location>
        <begin position="734"/>
        <end position="745"/>
    </location>
</feature>
<accession>A0ABP0UWC0</accession>
<organism evidence="10 11">
    <name type="scientific">Sphagnum troendelagicum</name>
    <dbReference type="NCBI Taxonomy" id="128251"/>
    <lineage>
        <taxon>Eukaryota</taxon>
        <taxon>Viridiplantae</taxon>
        <taxon>Streptophyta</taxon>
        <taxon>Embryophyta</taxon>
        <taxon>Bryophyta</taxon>
        <taxon>Sphagnophytina</taxon>
        <taxon>Sphagnopsida</taxon>
        <taxon>Sphagnales</taxon>
        <taxon>Sphagnaceae</taxon>
        <taxon>Sphagnum</taxon>
    </lineage>
</organism>
<feature type="region of interest" description="Disordered" evidence="8">
    <location>
        <begin position="269"/>
        <end position="292"/>
    </location>
</feature>
<feature type="domain" description="Exonuclease" evidence="9">
    <location>
        <begin position="333"/>
        <end position="515"/>
    </location>
</feature>
<feature type="compositionally biased region" description="Basic residues" evidence="8">
    <location>
        <begin position="778"/>
        <end position="787"/>
    </location>
</feature>
<evidence type="ECO:0000256" key="1">
    <source>
        <dbReference type="ARBA" id="ARBA00001946"/>
    </source>
</evidence>
<keyword evidence="3" id="KW-0479">Metal-binding</keyword>
<evidence type="ECO:0000256" key="6">
    <source>
        <dbReference type="ARBA" id="ARBA00022842"/>
    </source>
</evidence>
<evidence type="ECO:0000256" key="5">
    <source>
        <dbReference type="ARBA" id="ARBA00022839"/>
    </source>
</evidence>
<dbReference type="EMBL" id="OZ019899">
    <property type="protein sequence ID" value="CAK9231236.1"/>
    <property type="molecule type" value="Genomic_DNA"/>
</dbReference>
<dbReference type="SMART" id="SM00479">
    <property type="entry name" value="EXOIII"/>
    <property type="match status" value="1"/>
</dbReference>
<evidence type="ECO:0000256" key="3">
    <source>
        <dbReference type="ARBA" id="ARBA00022723"/>
    </source>
</evidence>
<evidence type="ECO:0000256" key="4">
    <source>
        <dbReference type="ARBA" id="ARBA00022801"/>
    </source>
</evidence>
<evidence type="ECO:0000256" key="2">
    <source>
        <dbReference type="ARBA" id="ARBA00022722"/>
    </source>
</evidence>
<keyword evidence="2" id="KW-0540">Nuclease</keyword>
<keyword evidence="4" id="KW-0378">Hydrolase</keyword>
<dbReference type="SUPFAM" id="SSF53098">
    <property type="entry name" value="Ribonuclease H-like"/>
    <property type="match status" value="1"/>
</dbReference>
<keyword evidence="11" id="KW-1185">Reference proteome</keyword>
<comment type="similarity">
    <text evidence="7">Belongs to the exonuclease superfamily. TREX family.</text>
</comment>
<feature type="compositionally biased region" description="Polar residues" evidence="8">
    <location>
        <begin position="799"/>
        <end position="808"/>
    </location>
</feature>
<dbReference type="InterPro" id="IPR012337">
    <property type="entry name" value="RNaseH-like_sf"/>
</dbReference>
<evidence type="ECO:0000256" key="7">
    <source>
        <dbReference type="ARBA" id="ARBA00025769"/>
    </source>
</evidence>
<evidence type="ECO:0000256" key="8">
    <source>
        <dbReference type="SAM" id="MobiDB-lite"/>
    </source>
</evidence>
<feature type="region of interest" description="Disordered" evidence="8">
    <location>
        <begin position="720"/>
        <end position="844"/>
    </location>
</feature>
<protein>
    <recommendedName>
        <fullName evidence="9">Exonuclease domain-containing protein</fullName>
    </recommendedName>
</protein>
<feature type="region of interest" description="Disordered" evidence="8">
    <location>
        <begin position="587"/>
        <end position="610"/>
    </location>
</feature>
<dbReference type="Gene3D" id="3.30.420.10">
    <property type="entry name" value="Ribonuclease H-like superfamily/Ribonuclease H"/>
    <property type="match status" value="1"/>
</dbReference>
<dbReference type="Pfam" id="PF00929">
    <property type="entry name" value="RNase_T"/>
    <property type="match status" value="1"/>
</dbReference>
<evidence type="ECO:0000259" key="9">
    <source>
        <dbReference type="SMART" id="SM00479"/>
    </source>
</evidence>